<keyword evidence="4" id="KW-1133">Transmembrane helix</keyword>
<dbReference type="Pfam" id="PF13855">
    <property type="entry name" value="LRR_8"/>
    <property type="match status" value="3"/>
</dbReference>
<evidence type="ECO:0000256" key="5">
    <source>
        <dbReference type="SAM" id="SignalP"/>
    </source>
</evidence>
<keyword evidence="1" id="KW-0433">Leucine-rich repeat</keyword>
<dbReference type="PANTHER" id="PTHR24373:SF275">
    <property type="entry name" value="TIR DOMAIN-CONTAINING PROTEIN"/>
    <property type="match status" value="1"/>
</dbReference>
<feature type="transmembrane region" description="Helical" evidence="4">
    <location>
        <begin position="512"/>
        <end position="530"/>
    </location>
</feature>
<reference evidence="6" key="2">
    <citation type="journal article" date="2014" name="BMC Genomics">
        <title>A genomic perspective to assessing quality of mass-reared SIT flies used in Mediterranean fruit fly (Ceratitis capitata) eradication in California.</title>
        <authorList>
            <person name="Calla B."/>
            <person name="Hall B."/>
            <person name="Hou S."/>
            <person name="Geib S.M."/>
        </authorList>
    </citation>
    <scope>NUCLEOTIDE SEQUENCE</scope>
</reference>
<dbReference type="PROSITE" id="PS51450">
    <property type="entry name" value="LRR"/>
    <property type="match status" value="3"/>
</dbReference>
<sequence length="567" mass="64304">MCQLHQAILSVFIALQFVVWPSAQAYTLNLTEHCDNHQIYYCTLSNITVTLQDPLIVPKTTGLQLSELILRDSIIPRIPSALLAEAPTLRSFTMHNCELKRLTVFDYPSGLPLRALVLQMNRISDVPEKAFVSLYELEKLQLGHNMIFMVHKNAFDGLEKLRYLDLQQNDIRELPATLFDELINLEHIDLSSNNIEKIDALTFAHNAKLQTVLLGDNRFSVFESNALAHLPHLHLLDISSSANVDALRLQSVDTLLVQGSTLQSILIEGSVIKVHAGNNLLNSLKIDDKLSVRELDLHGNRLETLECAMGMLNLQRLDVSRNQLRTLSTSNSPLYLPLPNLVHLNLATNKLQNLTLDNFLMLQKLTHLDLAFNNLLSLDQRVFEALVNLEKFYIEGNRLHAFGYEKFVAAHEYLKEFGMFENEWEYRYMRKMYSYLQERNIQLPVRFASNNGITLDTTLNSNSPSSPDKAATHHRYASTASSVSDFVASSDGPAAAMTDISGIHPYFTTRDVLTLVILLLVFLILLLQLFSFLKEEECLPNCCNRIARNAGANNRRRLQEDEEDSEV</sequence>
<keyword evidence="4" id="KW-0472">Membrane</keyword>
<dbReference type="SMART" id="SM00369">
    <property type="entry name" value="LRR_TYP"/>
    <property type="match status" value="8"/>
</dbReference>
<name>W8C6N1_CERCA</name>
<evidence type="ECO:0000256" key="3">
    <source>
        <dbReference type="ARBA" id="ARBA00022737"/>
    </source>
</evidence>
<keyword evidence="6" id="KW-0675">Receptor</keyword>
<evidence type="ECO:0000256" key="1">
    <source>
        <dbReference type="ARBA" id="ARBA00022614"/>
    </source>
</evidence>
<dbReference type="EMBL" id="GAMC01008446">
    <property type="protein sequence ID" value="JAB98109.1"/>
    <property type="molecule type" value="mRNA"/>
</dbReference>
<keyword evidence="2 5" id="KW-0732">Signal</keyword>
<dbReference type="AlphaFoldDB" id="W8C6N1"/>
<reference evidence="6" key="1">
    <citation type="submission" date="2013-07" db="EMBL/GenBank/DDBJ databases">
        <authorList>
            <person name="Geib S."/>
        </authorList>
    </citation>
    <scope>NUCLEOTIDE SEQUENCE</scope>
</reference>
<keyword evidence="4" id="KW-0812">Transmembrane</keyword>
<keyword evidence="3" id="KW-0677">Repeat</keyword>
<protein>
    <submittedName>
        <fullName evidence="6">Leucine-rich repeat-containing G-protein coupled receptor 4</fullName>
    </submittedName>
</protein>
<evidence type="ECO:0000256" key="2">
    <source>
        <dbReference type="ARBA" id="ARBA00022729"/>
    </source>
</evidence>
<feature type="signal peptide" evidence="5">
    <location>
        <begin position="1"/>
        <end position="25"/>
    </location>
</feature>
<gene>
    <name evidence="6" type="primary">LGR4</name>
</gene>
<dbReference type="Gene3D" id="3.80.10.10">
    <property type="entry name" value="Ribonuclease Inhibitor"/>
    <property type="match status" value="3"/>
</dbReference>
<dbReference type="InterPro" id="IPR050328">
    <property type="entry name" value="Dev_Immune_Receptor"/>
</dbReference>
<dbReference type="InterPro" id="IPR001611">
    <property type="entry name" value="Leu-rich_rpt"/>
</dbReference>
<feature type="chain" id="PRO_5004906866" evidence="5">
    <location>
        <begin position="26"/>
        <end position="567"/>
    </location>
</feature>
<evidence type="ECO:0000256" key="4">
    <source>
        <dbReference type="SAM" id="Phobius"/>
    </source>
</evidence>
<proteinExistence type="evidence at transcript level"/>
<evidence type="ECO:0000313" key="6">
    <source>
        <dbReference type="EMBL" id="JAB98109.1"/>
    </source>
</evidence>
<dbReference type="OrthoDB" id="2013775at2759"/>
<accession>W8C6N1</accession>
<dbReference type="SUPFAM" id="SSF52058">
    <property type="entry name" value="L domain-like"/>
    <property type="match status" value="1"/>
</dbReference>
<dbReference type="SMART" id="SM00365">
    <property type="entry name" value="LRR_SD22"/>
    <property type="match status" value="4"/>
</dbReference>
<dbReference type="InterPro" id="IPR032675">
    <property type="entry name" value="LRR_dom_sf"/>
</dbReference>
<dbReference type="PANTHER" id="PTHR24373">
    <property type="entry name" value="SLIT RELATED LEUCINE-RICH REPEAT NEURONAL PROTEIN"/>
    <property type="match status" value="1"/>
</dbReference>
<dbReference type="InterPro" id="IPR003591">
    <property type="entry name" value="Leu-rich_rpt_typical-subtyp"/>
</dbReference>
<organism evidence="6">
    <name type="scientific">Ceratitis capitata</name>
    <name type="common">Mediterranean fruit fly</name>
    <name type="synonym">Tephritis capitata</name>
    <dbReference type="NCBI Taxonomy" id="7213"/>
    <lineage>
        <taxon>Eukaryota</taxon>
        <taxon>Metazoa</taxon>
        <taxon>Ecdysozoa</taxon>
        <taxon>Arthropoda</taxon>
        <taxon>Hexapoda</taxon>
        <taxon>Insecta</taxon>
        <taxon>Pterygota</taxon>
        <taxon>Neoptera</taxon>
        <taxon>Endopterygota</taxon>
        <taxon>Diptera</taxon>
        <taxon>Brachycera</taxon>
        <taxon>Muscomorpha</taxon>
        <taxon>Tephritoidea</taxon>
        <taxon>Tephritidae</taxon>
        <taxon>Ceratitis</taxon>
        <taxon>Ceratitis</taxon>
    </lineage>
</organism>